<reference evidence="3 4" key="1">
    <citation type="submission" date="2018-09" db="EMBL/GenBank/DDBJ databases">
        <title>Paenibacillus aracenensis nov. sp. isolated from a cave in southern Spain.</title>
        <authorList>
            <person name="Jurado V."/>
            <person name="Gutierrez-Patricio S."/>
            <person name="Gonzalez-Pimentel J.L."/>
            <person name="Miller A.Z."/>
            <person name="Laiz L."/>
            <person name="Saiz-Jimenez C."/>
        </authorList>
    </citation>
    <scope>NUCLEOTIDE SEQUENCE [LARGE SCALE GENOMIC DNA]</scope>
    <source>
        <strain evidence="3 4">DSM 22867</strain>
    </source>
</reference>
<name>A0A3A1UP06_9BACL</name>
<comment type="caution">
    <text evidence="3">The sequence shown here is derived from an EMBL/GenBank/DDBJ whole genome shotgun (WGS) entry which is preliminary data.</text>
</comment>
<evidence type="ECO:0000313" key="3">
    <source>
        <dbReference type="EMBL" id="RIX50259.1"/>
    </source>
</evidence>
<evidence type="ECO:0000259" key="1">
    <source>
        <dbReference type="Pfam" id="PF13786"/>
    </source>
</evidence>
<dbReference type="InterPro" id="IPR040680">
    <property type="entry name" value="DUF5643"/>
</dbReference>
<organism evidence="3 4">
    <name type="scientific">Paenibacillus nanensis</name>
    <dbReference type="NCBI Taxonomy" id="393251"/>
    <lineage>
        <taxon>Bacteria</taxon>
        <taxon>Bacillati</taxon>
        <taxon>Bacillota</taxon>
        <taxon>Bacilli</taxon>
        <taxon>Bacillales</taxon>
        <taxon>Paenibacillaceae</taxon>
        <taxon>Paenibacillus</taxon>
    </lineage>
</organism>
<accession>A0A3A1UP06</accession>
<evidence type="ECO:0000313" key="4">
    <source>
        <dbReference type="Proteomes" id="UP000266482"/>
    </source>
</evidence>
<dbReference type="EMBL" id="QXQA01000015">
    <property type="protein sequence ID" value="RIX50259.1"/>
    <property type="molecule type" value="Genomic_DNA"/>
</dbReference>
<gene>
    <name evidence="3" type="ORF">D3P08_20620</name>
</gene>
<feature type="domain" description="DUF4179" evidence="1">
    <location>
        <begin position="44"/>
        <end position="134"/>
    </location>
</feature>
<dbReference type="Pfam" id="PF18705">
    <property type="entry name" value="DUF5643"/>
    <property type="match status" value="1"/>
</dbReference>
<feature type="domain" description="DUF5643" evidence="2">
    <location>
        <begin position="219"/>
        <end position="326"/>
    </location>
</feature>
<dbReference type="InterPro" id="IPR025436">
    <property type="entry name" value="DUF4179"/>
</dbReference>
<dbReference type="Gene3D" id="2.60.40.1630">
    <property type="entry name" value="bacillus anthracis domain"/>
    <property type="match status" value="1"/>
</dbReference>
<proteinExistence type="predicted"/>
<dbReference type="Proteomes" id="UP000266482">
    <property type="component" value="Unassembled WGS sequence"/>
</dbReference>
<protein>
    <submittedName>
        <fullName evidence="3">DUF4179 domain-containing protein</fullName>
    </submittedName>
</protein>
<dbReference type="Pfam" id="PF13786">
    <property type="entry name" value="DUF4179"/>
    <property type="match status" value="1"/>
</dbReference>
<dbReference type="AlphaFoldDB" id="A0A3A1UP06"/>
<keyword evidence="4" id="KW-1185">Reference proteome</keyword>
<dbReference type="OrthoDB" id="2541898at2"/>
<sequence length="427" mass="47421">MGGAGGISMEKWEQELIKQVNTPLPEHVDQRIHLTLNHLKQNHKKPTKLRYIAAAAAASLAISLGLSAVNPNFAEAMRSLPLIGSVFELVGHDGLKRGSQLRLAAEIGQEVQIGEQRVTLTESLYDGSSIHLGLVIHPPIDENEPTSIVNDIVFTIDHKRPSNLGYGFSMEKLKDGTFAGTLSIDVEERLPDQFLLSLLSSDETKTYAEIPIERQGGYQSFTIDETRVWNAIEVNYESITLFPTSTQLALLFRNTSSPFWEIQVSDDRGRRLRPTGGRGSSHKESGSYTYSFEPLETIPKQLTIKPYFSSIDTSNKTRAVWKGVPVTLSQGMAGSVTVLDQELVNNSLTITYEIAGEGVFEQARHIWLEDSKDIPIHSDRPPIRIQGTDSYQLTFSNISNTDSISICTPQINIHYLQDLEVTVDLKS</sequence>
<evidence type="ECO:0000259" key="2">
    <source>
        <dbReference type="Pfam" id="PF18705"/>
    </source>
</evidence>